<dbReference type="Pfam" id="PF00566">
    <property type="entry name" value="RabGAP-TBC"/>
    <property type="match status" value="1"/>
</dbReference>
<dbReference type="PROSITE" id="PS50086">
    <property type="entry name" value="TBC_RABGAP"/>
    <property type="match status" value="1"/>
</dbReference>
<feature type="domain" description="Rab-GAP TBC" evidence="3">
    <location>
        <begin position="79"/>
        <end position="276"/>
    </location>
</feature>
<evidence type="ECO:0000313" key="5">
    <source>
        <dbReference type="Proteomes" id="UP000294847"/>
    </source>
</evidence>
<dbReference type="EMBL" id="CP034206">
    <property type="protein sequence ID" value="QBZ58734.1"/>
    <property type="molecule type" value="Genomic_DNA"/>
</dbReference>
<dbReference type="Gene3D" id="1.10.472.80">
    <property type="entry name" value="Ypt/Rab-GAP domain of gyp1p, domain 3"/>
    <property type="match status" value="1"/>
</dbReference>
<gene>
    <name evidence="4" type="ORF">PoMZ_03692</name>
</gene>
<feature type="compositionally biased region" description="Polar residues" evidence="2">
    <location>
        <begin position="1"/>
        <end position="14"/>
    </location>
</feature>
<keyword evidence="1" id="KW-0343">GTPase activation</keyword>
<proteinExistence type="predicted"/>
<protein>
    <recommendedName>
        <fullName evidence="3">Rab-GAP TBC domain-containing protein</fullName>
    </recommendedName>
</protein>
<sequence>MENGSRSSAASLTASGSRESSVKSRRSISSKNSSFRLPINGDDEQILEQDMAKADAISEACKFRKINRLKELAVSRGGFLSDRLRRQAWPVLLGLEPESDEVVVDRNVSSSPVDDDGLWKEMPRHRDEDQVQLDVNRAFIYYPNIEDPIDMEHQKAELSMLIVEVLRTNPYLCYFQGYHDICQVFLLVLSPSQRAAIVARLSVLRIRDFMLPNLTPAIAQLRLLPDILQAADPSLCHHLSQTEPFFALSGTLTMYAHDVQTLGEIARLFDALLAMEPVFSVYVFAAIVMSRRAELFDTPPDEPEMLHSILSKLPQPLDLDDLLARAVLLAEDHPPETLPNWRRGISPNSVLKTARDSAVCAKQTLDQGRQFFERQVRELEWDEKREKAMAVLWAYRKPARTIGFAVAFGILAFWLRRSPGPLTYIASMSNRWLRD</sequence>
<dbReference type="AlphaFoldDB" id="A0A4P7ND83"/>
<dbReference type="FunFam" id="1.10.472.80:FF:000060">
    <property type="entry name" value="TBC domain protein, putative"/>
    <property type="match status" value="1"/>
</dbReference>
<dbReference type="InterPro" id="IPR035969">
    <property type="entry name" value="Rab-GAP_TBC_sf"/>
</dbReference>
<dbReference type="InterPro" id="IPR000195">
    <property type="entry name" value="Rab-GAP-TBC_dom"/>
</dbReference>
<dbReference type="InterPro" id="IPR045913">
    <property type="entry name" value="TBC20/Gyp8-like"/>
</dbReference>
<organism evidence="4 5">
    <name type="scientific">Pyricularia oryzae</name>
    <name type="common">Rice blast fungus</name>
    <name type="synonym">Magnaporthe oryzae</name>
    <dbReference type="NCBI Taxonomy" id="318829"/>
    <lineage>
        <taxon>Eukaryota</taxon>
        <taxon>Fungi</taxon>
        <taxon>Dikarya</taxon>
        <taxon>Ascomycota</taxon>
        <taxon>Pezizomycotina</taxon>
        <taxon>Sordariomycetes</taxon>
        <taxon>Sordariomycetidae</taxon>
        <taxon>Magnaporthales</taxon>
        <taxon>Pyriculariaceae</taxon>
        <taxon>Pyricularia</taxon>
    </lineage>
</organism>
<accession>A0A4P7ND83</accession>
<dbReference type="PANTHER" id="PTHR20913">
    <property type="entry name" value="TBC1 DOMAIN FAMILY MEMBER 20/GTPASE"/>
    <property type="match status" value="1"/>
</dbReference>
<evidence type="ECO:0000256" key="1">
    <source>
        <dbReference type="ARBA" id="ARBA00022468"/>
    </source>
</evidence>
<dbReference type="SUPFAM" id="SSF47923">
    <property type="entry name" value="Ypt/Rab-GAP domain of gyp1p"/>
    <property type="match status" value="2"/>
</dbReference>
<dbReference type="OMA" id="VYMFAQI"/>
<dbReference type="PANTHER" id="PTHR20913:SF7">
    <property type="entry name" value="RE60063P"/>
    <property type="match status" value="1"/>
</dbReference>
<dbReference type="Proteomes" id="UP000294847">
    <property type="component" value="Chromosome 3"/>
</dbReference>
<dbReference type="GO" id="GO:0006888">
    <property type="term" value="P:endoplasmic reticulum to Golgi vesicle-mediated transport"/>
    <property type="evidence" value="ECO:0007669"/>
    <property type="project" value="TreeGrafter"/>
</dbReference>
<evidence type="ECO:0000313" key="4">
    <source>
        <dbReference type="EMBL" id="QBZ58734.1"/>
    </source>
</evidence>
<dbReference type="SMR" id="A0A4P7ND83"/>
<dbReference type="SMART" id="SM00164">
    <property type="entry name" value="TBC"/>
    <property type="match status" value="1"/>
</dbReference>
<dbReference type="GO" id="GO:0005789">
    <property type="term" value="C:endoplasmic reticulum membrane"/>
    <property type="evidence" value="ECO:0007669"/>
    <property type="project" value="TreeGrafter"/>
</dbReference>
<feature type="region of interest" description="Disordered" evidence="2">
    <location>
        <begin position="1"/>
        <end position="36"/>
    </location>
</feature>
<evidence type="ECO:0000256" key="2">
    <source>
        <dbReference type="SAM" id="MobiDB-lite"/>
    </source>
</evidence>
<reference evidence="4 5" key="1">
    <citation type="journal article" date="2019" name="Mol. Biol. Evol.">
        <title>Blast fungal genomes show frequent chromosomal changes, gene gains and losses, and effector gene turnover.</title>
        <authorList>
            <person name="Gomez Luciano L.B."/>
            <person name="Jason Tsai I."/>
            <person name="Chuma I."/>
            <person name="Tosa Y."/>
            <person name="Chen Y.H."/>
            <person name="Li J.Y."/>
            <person name="Li M.Y."/>
            <person name="Jade Lu M.Y."/>
            <person name="Nakayashiki H."/>
            <person name="Li W.H."/>
        </authorList>
    </citation>
    <scope>NUCLEOTIDE SEQUENCE [LARGE SCALE GENOMIC DNA]</scope>
    <source>
        <strain evidence="4">MZ5-1-6</strain>
    </source>
</reference>
<dbReference type="Gene3D" id="1.10.8.1310">
    <property type="match status" value="1"/>
</dbReference>
<name>A0A4P7ND83_PYROR</name>
<evidence type="ECO:0000259" key="3">
    <source>
        <dbReference type="PROSITE" id="PS50086"/>
    </source>
</evidence>
<dbReference type="GO" id="GO:0005096">
    <property type="term" value="F:GTPase activator activity"/>
    <property type="evidence" value="ECO:0007669"/>
    <property type="project" value="UniProtKB-KW"/>
</dbReference>